<dbReference type="PANTHER" id="PTHR42949">
    <property type="entry name" value="ANAEROBIC GLYCEROL-3-PHOSPHATE DEHYDROGENASE SUBUNIT B"/>
    <property type="match status" value="1"/>
</dbReference>
<sequence>MGTDLAIIGAGPAGMAAAIEAQALGLSTQLLDEQARVGGQIYRNIERAGEREQQLLGPDYLAGRPLAEQLHRSGTRYSPGATVWQIDPEGALYYTSGGRAFQLQPRHILIATGAQERPMPIPGWELPGVMTAGAAQILLKSPGLLAQGAVFAGSGPLLYLVANQYLRAGVKIQAVLDTTPLSNYLRALARLPQALRGLGYLAKGISLLVQLQRSGVPLVRGVTGVEALAGANGLLERVRYRTRGATRELATEHLFLHQGVIPNSNLAMASGCRHHWSETQLCWLPERDPFGQSSLPHISIAGDGSGIGGARASALQGRLAAQQIACRLGLQEQGRRDRQCAPLFRALGRELGWRPFLETLYRPAVTLRLPQGDNALVCRCEEVRVADIRAALAQGCVGPNQLKSFTRCGMGSCQGRQCSLSVTELIANELGLPPGQVGHYRVRAPVKPLTLGELAALQETPPAEVIDPLTAPPSTPTAVS</sequence>
<evidence type="ECO:0000313" key="4">
    <source>
        <dbReference type="EMBL" id="RRJ83985.1"/>
    </source>
</evidence>
<dbReference type="PRINTS" id="PR00368">
    <property type="entry name" value="FADPNR"/>
</dbReference>
<organism evidence="4 5">
    <name type="scientific">Aestuariirhabdus litorea</name>
    <dbReference type="NCBI Taxonomy" id="2528527"/>
    <lineage>
        <taxon>Bacteria</taxon>
        <taxon>Pseudomonadati</taxon>
        <taxon>Pseudomonadota</taxon>
        <taxon>Gammaproteobacteria</taxon>
        <taxon>Oceanospirillales</taxon>
        <taxon>Aestuariirhabdaceae</taxon>
        <taxon>Aestuariirhabdus</taxon>
    </lineage>
</organism>
<dbReference type="EMBL" id="QWEZ01000001">
    <property type="protein sequence ID" value="RRJ83985.1"/>
    <property type="molecule type" value="Genomic_DNA"/>
</dbReference>
<feature type="domain" description="FAD/NAD(P)-binding" evidence="2">
    <location>
        <begin position="4"/>
        <end position="306"/>
    </location>
</feature>
<evidence type="ECO:0000313" key="5">
    <source>
        <dbReference type="Proteomes" id="UP000280792"/>
    </source>
</evidence>
<dbReference type="PIRSF" id="PIRSF037495">
    <property type="entry name" value="Opine_OX_OoxA/HcnB"/>
    <property type="match status" value="1"/>
</dbReference>
<dbReference type="PANTHER" id="PTHR42949:SF3">
    <property type="entry name" value="ANAEROBIC GLYCEROL-3-PHOSPHATE DEHYDROGENASE SUBUNIT B"/>
    <property type="match status" value="1"/>
</dbReference>
<evidence type="ECO:0000256" key="1">
    <source>
        <dbReference type="ARBA" id="ARBA00023002"/>
    </source>
</evidence>
<dbReference type="InterPro" id="IPR023753">
    <property type="entry name" value="FAD/NAD-binding_dom"/>
</dbReference>
<name>A0A3P3VMS7_9GAMM</name>
<reference evidence="4 5" key="2">
    <citation type="submission" date="2018-12" db="EMBL/GenBank/DDBJ databases">
        <title>Simiduia agarivorans gen. nov., sp. nov., a marine, agarolytic bacterium isolated from shallow coastal water from Keelung, Taiwan.</title>
        <authorList>
            <person name="Shieh W.Y."/>
        </authorList>
    </citation>
    <scope>NUCLEOTIDE SEQUENCE [LARGE SCALE GENOMIC DNA]</scope>
    <source>
        <strain evidence="4 5">GTF-13</strain>
    </source>
</reference>
<dbReference type="Proteomes" id="UP000280792">
    <property type="component" value="Unassembled WGS sequence"/>
</dbReference>
<dbReference type="Gene3D" id="3.50.50.60">
    <property type="entry name" value="FAD/NAD(P)-binding domain"/>
    <property type="match status" value="2"/>
</dbReference>
<dbReference type="Pfam" id="PF07992">
    <property type="entry name" value="Pyr_redox_2"/>
    <property type="match status" value="1"/>
</dbReference>
<dbReference type="RefSeq" id="WP_125014411.1">
    <property type="nucleotide sequence ID" value="NZ_QWEZ01000001.1"/>
</dbReference>
<dbReference type="InterPro" id="IPR017224">
    <property type="entry name" value="Opine_Oxase_asu/HCN_bsu"/>
</dbReference>
<feature type="domain" description="SoxA A3" evidence="3">
    <location>
        <begin position="377"/>
        <end position="456"/>
    </location>
</feature>
<proteinExistence type="predicted"/>
<dbReference type="InterPro" id="IPR051691">
    <property type="entry name" value="Metab_Enz_Cyan_OpOx_G3PDH"/>
</dbReference>
<evidence type="ECO:0000259" key="2">
    <source>
        <dbReference type="Pfam" id="PF07992"/>
    </source>
</evidence>
<reference evidence="4 5" key="1">
    <citation type="submission" date="2018-08" db="EMBL/GenBank/DDBJ databases">
        <authorList>
            <person name="Khan S.A."/>
        </authorList>
    </citation>
    <scope>NUCLEOTIDE SEQUENCE [LARGE SCALE GENOMIC DNA]</scope>
    <source>
        <strain evidence="4 5">GTF-13</strain>
    </source>
</reference>
<keyword evidence="1" id="KW-0560">Oxidoreductase</keyword>
<accession>A0A3P3VMS7</accession>
<dbReference type="InterPro" id="IPR041117">
    <property type="entry name" value="SoxA_A3"/>
</dbReference>
<dbReference type="SUPFAM" id="SSF51905">
    <property type="entry name" value="FAD/NAD(P)-binding domain"/>
    <property type="match status" value="1"/>
</dbReference>
<dbReference type="InterPro" id="IPR036188">
    <property type="entry name" value="FAD/NAD-bd_sf"/>
</dbReference>
<dbReference type="Gene3D" id="1.10.10.1100">
    <property type="entry name" value="BFD-like [2Fe-2S]-binding domain"/>
    <property type="match status" value="1"/>
</dbReference>
<dbReference type="GO" id="GO:0016491">
    <property type="term" value="F:oxidoreductase activity"/>
    <property type="evidence" value="ECO:0007669"/>
    <property type="project" value="UniProtKB-KW"/>
</dbReference>
<dbReference type="CDD" id="cd19946">
    <property type="entry name" value="GlpA-like_Fer2_BFD-like"/>
    <property type="match status" value="1"/>
</dbReference>
<dbReference type="InterPro" id="IPR041854">
    <property type="entry name" value="BFD-like_2Fe2S-bd_dom_sf"/>
</dbReference>
<dbReference type="PRINTS" id="PR00411">
    <property type="entry name" value="PNDRDTASEI"/>
</dbReference>
<keyword evidence="5" id="KW-1185">Reference proteome</keyword>
<gene>
    <name evidence="4" type="ORF">D0544_02370</name>
</gene>
<dbReference type="Pfam" id="PF17806">
    <property type="entry name" value="SO_alpha_A3"/>
    <property type="match status" value="1"/>
</dbReference>
<dbReference type="AlphaFoldDB" id="A0A3P3VMS7"/>
<protein>
    <submittedName>
        <fullName evidence="4">FAD-dependent oxidoreductase</fullName>
    </submittedName>
</protein>
<evidence type="ECO:0000259" key="3">
    <source>
        <dbReference type="Pfam" id="PF17806"/>
    </source>
</evidence>
<comment type="caution">
    <text evidence="4">The sequence shown here is derived from an EMBL/GenBank/DDBJ whole genome shotgun (WGS) entry which is preliminary data.</text>
</comment>